<organism evidence="2 3">
    <name type="scientific">Owenia fusiformis</name>
    <name type="common">Polychaete worm</name>
    <dbReference type="NCBI Taxonomy" id="6347"/>
    <lineage>
        <taxon>Eukaryota</taxon>
        <taxon>Metazoa</taxon>
        <taxon>Spiralia</taxon>
        <taxon>Lophotrochozoa</taxon>
        <taxon>Annelida</taxon>
        <taxon>Polychaeta</taxon>
        <taxon>Sedentaria</taxon>
        <taxon>Canalipalpata</taxon>
        <taxon>Sabellida</taxon>
        <taxon>Oweniida</taxon>
        <taxon>Oweniidae</taxon>
        <taxon>Owenia</taxon>
    </lineage>
</organism>
<protein>
    <submittedName>
        <fullName evidence="2">Uncharacterized protein</fullName>
    </submittedName>
</protein>
<reference evidence="2" key="1">
    <citation type="submission" date="2022-03" db="EMBL/GenBank/DDBJ databases">
        <authorList>
            <person name="Martin C."/>
        </authorList>
    </citation>
    <scope>NUCLEOTIDE SEQUENCE</scope>
</reference>
<dbReference type="Proteomes" id="UP000749559">
    <property type="component" value="Unassembled WGS sequence"/>
</dbReference>
<dbReference type="Gene3D" id="3.40.50.1110">
    <property type="entry name" value="SGNH hydrolase"/>
    <property type="match status" value="1"/>
</dbReference>
<feature type="region of interest" description="Disordered" evidence="1">
    <location>
        <begin position="149"/>
        <end position="184"/>
    </location>
</feature>
<evidence type="ECO:0000313" key="2">
    <source>
        <dbReference type="EMBL" id="CAH1794159.1"/>
    </source>
</evidence>
<proteinExistence type="predicted"/>
<dbReference type="AlphaFoldDB" id="A0A8J1UJM2"/>
<evidence type="ECO:0000256" key="1">
    <source>
        <dbReference type="SAM" id="MobiDB-lite"/>
    </source>
</evidence>
<feature type="compositionally biased region" description="Polar residues" evidence="1">
    <location>
        <begin position="217"/>
        <end position="231"/>
    </location>
</feature>
<name>A0A8J1UJM2_OWEFU</name>
<comment type="caution">
    <text evidence="2">The sequence shown here is derived from an EMBL/GenBank/DDBJ whole genome shotgun (WGS) entry which is preliminary data.</text>
</comment>
<dbReference type="SUPFAM" id="SSF52266">
    <property type="entry name" value="SGNH hydrolase"/>
    <property type="match status" value="1"/>
</dbReference>
<evidence type="ECO:0000313" key="3">
    <source>
        <dbReference type="Proteomes" id="UP000749559"/>
    </source>
</evidence>
<keyword evidence="3" id="KW-1185">Reference proteome</keyword>
<dbReference type="EMBL" id="CAIIXF020000009">
    <property type="protein sequence ID" value="CAH1794159.1"/>
    <property type="molecule type" value="Genomic_DNA"/>
</dbReference>
<dbReference type="OrthoDB" id="4540492at2759"/>
<sequence length="331" mass="37781">MKGKTISKTIAYTLDEAIDKLKNSEVHKDNYIIAIGTNHLADNQSVQSTVGKYNDLIHTIQLKDPHANIYACSVLPRYDHVSNDDITALNYAIQNMCNLVDKLSYIDTYTSFIKSSPGIYVQEHGSHPTKSGWIKLAMVIRHYVQPSNREFDDRRVNSTRPRPRPQRPQRPQPKHEFPNNANPQVMQDSMTATQSAIINGEQSQPKHQQDKSDKSQDTSQPSNYVNGDYTNQRPLVQQNGASEMQNVPNMNIPYINNWQQPTQHYYVQNPFLQNMQHLPMAANTQLPQLYPTQGAQVTPVQGVHNYPVQRVQGYLAQEPHIWKPNIQVTTN</sequence>
<accession>A0A8J1UJM2</accession>
<feature type="compositionally biased region" description="Basic and acidic residues" evidence="1">
    <location>
        <begin position="207"/>
        <end position="216"/>
    </location>
</feature>
<feature type="region of interest" description="Disordered" evidence="1">
    <location>
        <begin position="201"/>
        <end position="231"/>
    </location>
</feature>
<gene>
    <name evidence="2" type="ORF">OFUS_LOCUS18914</name>
</gene>
<dbReference type="InterPro" id="IPR036514">
    <property type="entry name" value="SGNH_hydro_sf"/>
</dbReference>